<feature type="transmembrane region" description="Helical" evidence="6">
    <location>
        <begin position="46"/>
        <end position="67"/>
    </location>
</feature>
<keyword evidence="8" id="KW-1185">Reference proteome</keyword>
<evidence type="ECO:0000256" key="5">
    <source>
        <dbReference type="ARBA" id="ARBA00023136"/>
    </source>
</evidence>
<dbReference type="GO" id="GO:0005886">
    <property type="term" value="C:plasma membrane"/>
    <property type="evidence" value="ECO:0007669"/>
    <property type="project" value="UniProtKB-SubCell"/>
</dbReference>
<dbReference type="InterPro" id="IPR002293">
    <property type="entry name" value="AA/rel_permease1"/>
</dbReference>
<dbReference type="InterPro" id="IPR050367">
    <property type="entry name" value="APC_superfamily"/>
</dbReference>
<keyword evidence="3 6" id="KW-0812">Transmembrane</keyword>
<gene>
    <name evidence="7" type="ORF">SAMN05421642_13524</name>
</gene>
<evidence type="ECO:0000256" key="1">
    <source>
        <dbReference type="ARBA" id="ARBA00004651"/>
    </source>
</evidence>
<accession>A0A239NEK5</accession>
<feature type="transmembrane region" description="Helical" evidence="6">
    <location>
        <begin position="352"/>
        <end position="376"/>
    </location>
</feature>
<dbReference type="PIRSF" id="PIRSF006060">
    <property type="entry name" value="AA_transporter"/>
    <property type="match status" value="1"/>
</dbReference>
<feature type="transmembrane region" description="Helical" evidence="6">
    <location>
        <begin position="415"/>
        <end position="435"/>
    </location>
</feature>
<evidence type="ECO:0000313" key="7">
    <source>
        <dbReference type="EMBL" id="SNT52559.1"/>
    </source>
</evidence>
<dbReference type="Gene3D" id="1.20.1740.10">
    <property type="entry name" value="Amino acid/polyamine transporter I"/>
    <property type="match status" value="1"/>
</dbReference>
<proteinExistence type="predicted"/>
<feature type="transmembrane region" description="Helical" evidence="6">
    <location>
        <begin position="184"/>
        <end position="206"/>
    </location>
</feature>
<dbReference type="EMBL" id="FZOW01000035">
    <property type="protein sequence ID" value="SNT52559.1"/>
    <property type="molecule type" value="Genomic_DNA"/>
</dbReference>
<feature type="transmembrane region" description="Helical" evidence="6">
    <location>
        <begin position="298"/>
        <end position="318"/>
    </location>
</feature>
<dbReference type="AlphaFoldDB" id="A0A239NEK5"/>
<dbReference type="PANTHER" id="PTHR42770">
    <property type="entry name" value="AMINO ACID TRANSPORTER-RELATED"/>
    <property type="match status" value="1"/>
</dbReference>
<keyword evidence="4 6" id="KW-1133">Transmembrane helix</keyword>
<organism evidence="7 8">
    <name type="scientific">Rhodococcoides kyotonense</name>
    <dbReference type="NCBI Taxonomy" id="398843"/>
    <lineage>
        <taxon>Bacteria</taxon>
        <taxon>Bacillati</taxon>
        <taxon>Actinomycetota</taxon>
        <taxon>Actinomycetes</taxon>
        <taxon>Mycobacteriales</taxon>
        <taxon>Nocardiaceae</taxon>
        <taxon>Rhodococcoides</taxon>
    </lineage>
</organism>
<evidence type="ECO:0000256" key="4">
    <source>
        <dbReference type="ARBA" id="ARBA00022989"/>
    </source>
</evidence>
<feature type="transmembrane region" description="Helical" evidence="6">
    <location>
        <begin position="258"/>
        <end position="278"/>
    </location>
</feature>
<evidence type="ECO:0000256" key="2">
    <source>
        <dbReference type="ARBA" id="ARBA00022475"/>
    </source>
</evidence>
<dbReference type="PANTHER" id="PTHR42770:SF16">
    <property type="entry name" value="AMINO ACID PERMEASE"/>
    <property type="match status" value="1"/>
</dbReference>
<evidence type="ECO:0000256" key="3">
    <source>
        <dbReference type="ARBA" id="ARBA00022692"/>
    </source>
</evidence>
<dbReference type="Pfam" id="PF13520">
    <property type="entry name" value="AA_permease_2"/>
    <property type="match status" value="1"/>
</dbReference>
<reference evidence="8" key="1">
    <citation type="submission" date="2017-06" db="EMBL/GenBank/DDBJ databases">
        <authorList>
            <person name="Varghese N."/>
            <person name="Submissions S."/>
        </authorList>
    </citation>
    <scope>NUCLEOTIDE SEQUENCE [LARGE SCALE GENOMIC DNA]</scope>
    <source>
        <strain evidence="8">JCM 23211</strain>
    </source>
</reference>
<dbReference type="GO" id="GO:0022857">
    <property type="term" value="F:transmembrane transporter activity"/>
    <property type="evidence" value="ECO:0007669"/>
    <property type="project" value="InterPro"/>
</dbReference>
<feature type="transmembrane region" description="Helical" evidence="6">
    <location>
        <begin position="153"/>
        <end position="177"/>
    </location>
</feature>
<comment type="subcellular location">
    <subcellularLocation>
        <location evidence="1">Cell membrane</location>
        <topology evidence="1">Multi-pass membrane protein</topology>
    </subcellularLocation>
</comment>
<sequence>MRGYFSAIMSALEHAITASFAAHEPQRPALSPLRALGRRQLSGIEVFAQSVATTAPAASMVILPVTMLTHETMLGGLLTVFAATVAVSLIAFCVSQFTRRFSSSGGLYSFTVKGSGPRGALTVGAAMLCKYCASGAMTLYFGGQAVRRALGEIGIPTGGSIGAIAIHVIIAAVLLACLLRGVRFAAIAILLVELCSLLFIAALLVFPDSRSVAIEPSGAPHGLVLVALAAMFSLAGFESSTFFAPEAKRPLVNVTRTVLSTPLICGALFTFAAWAVWSGRGGLLLDAYQHGTSTGIDAWLVIALDVGLGCSWLASAMASSNAASRLLYTMGIEKVVSRQFAMVHRTFRTPHVALYVVVVGLVIVSSSLVLAGGSVALDDVRLLARAAVLVGYAVVAVAAVVFLRRIGELTTTVVLAGVLACAAGCAVLVNLVVTVSLQQNAALLAMLAVLAVSGFLWRAFLHRARPQALAAVGVFDSAESRDVLPGAASYGENSRGAVALVKQPRPQAR</sequence>
<feature type="transmembrane region" description="Helical" evidence="6">
    <location>
        <begin position="218"/>
        <end position="237"/>
    </location>
</feature>
<protein>
    <submittedName>
        <fullName evidence="7">Amino acid transporter</fullName>
    </submittedName>
</protein>
<feature type="transmembrane region" description="Helical" evidence="6">
    <location>
        <begin position="382"/>
        <end position="403"/>
    </location>
</feature>
<evidence type="ECO:0000256" key="6">
    <source>
        <dbReference type="SAM" id="Phobius"/>
    </source>
</evidence>
<keyword evidence="2" id="KW-1003">Cell membrane</keyword>
<feature type="transmembrane region" description="Helical" evidence="6">
    <location>
        <begin position="441"/>
        <end position="461"/>
    </location>
</feature>
<dbReference type="Proteomes" id="UP000198327">
    <property type="component" value="Unassembled WGS sequence"/>
</dbReference>
<feature type="transmembrane region" description="Helical" evidence="6">
    <location>
        <begin position="119"/>
        <end position="141"/>
    </location>
</feature>
<evidence type="ECO:0000313" key="8">
    <source>
        <dbReference type="Proteomes" id="UP000198327"/>
    </source>
</evidence>
<name>A0A239NEK5_9NOCA</name>
<feature type="transmembrane region" description="Helical" evidence="6">
    <location>
        <begin position="73"/>
        <end position="98"/>
    </location>
</feature>
<keyword evidence="5 6" id="KW-0472">Membrane</keyword>